<evidence type="ECO:0000259" key="2">
    <source>
        <dbReference type="Pfam" id="PF13883"/>
    </source>
</evidence>
<dbReference type="EMBL" id="HBFQ01040824">
    <property type="protein sequence ID" value="CAD8854582.1"/>
    <property type="molecule type" value="Transcribed_RNA"/>
</dbReference>
<keyword evidence="1" id="KW-0732">Signal</keyword>
<dbReference type="InterPro" id="IPR012349">
    <property type="entry name" value="Split_barrel_FMN-bd"/>
</dbReference>
<accession>A0A7S1AHR8</accession>
<evidence type="ECO:0000256" key="1">
    <source>
        <dbReference type="SAM" id="SignalP"/>
    </source>
</evidence>
<organism evidence="3">
    <name type="scientific">Noctiluca scintillans</name>
    <name type="common">Sea sparkle</name>
    <name type="synonym">Red tide dinoflagellate</name>
    <dbReference type="NCBI Taxonomy" id="2966"/>
    <lineage>
        <taxon>Eukaryota</taxon>
        <taxon>Sar</taxon>
        <taxon>Alveolata</taxon>
        <taxon>Dinophyceae</taxon>
        <taxon>Noctilucales</taxon>
        <taxon>Noctilucaceae</taxon>
        <taxon>Noctiluca</taxon>
    </lineage>
</organism>
<feature type="domain" description="CREG-like beta-barrel" evidence="2">
    <location>
        <begin position="31"/>
        <end position="198"/>
    </location>
</feature>
<feature type="signal peptide" evidence="1">
    <location>
        <begin position="1"/>
        <end position="18"/>
    </location>
</feature>
<protein>
    <recommendedName>
        <fullName evidence="2">CREG-like beta-barrel domain-containing protein</fullName>
    </recommendedName>
</protein>
<dbReference type="AlphaFoldDB" id="A0A7S1AHR8"/>
<dbReference type="PANTHER" id="PTHR13343">
    <property type="entry name" value="CREG1 PROTEIN"/>
    <property type="match status" value="1"/>
</dbReference>
<name>A0A7S1AHR8_NOCSC</name>
<reference evidence="3" key="1">
    <citation type="submission" date="2021-01" db="EMBL/GenBank/DDBJ databases">
        <authorList>
            <person name="Corre E."/>
            <person name="Pelletier E."/>
            <person name="Niang G."/>
            <person name="Scheremetjew M."/>
            <person name="Finn R."/>
            <person name="Kale V."/>
            <person name="Holt S."/>
            <person name="Cochrane G."/>
            <person name="Meng A."/>
            <person name="Brown T."/>
            <person name="Cohen L."/>
        </authorList>
    </citation>
    <scope>NUCLEOTIDE SEQUENCE</scope>
</reference>
<sequence>MRMTLEKVVLVFLAVAEAVPAPAARQRPVWTEKAKVARWLVHNSDYSIASSSCSVVRPGCAFVGQPFGNVMSVSDGLGLGHSTGIVYTYLPDLDASTQDILTDPRITLTFSEKALGTCNSTAENPPCARLTIAGNLTQVPEAHTEEALRFLFSRHPEMSYWSSVHAFKPYWMSREEIITFFFIDFYGSAVDFNVSDYLAANPFDFL</sequence>
<feature type="chain" id="PRO_5031352476" description="CREG-like beta-barrel domain-containing protein" evidence="1">
    <location>
        <begin position="19"/>
        <end position="206"/>
    </location>
</feature>
<dbReference type="Gene3D" id="2.30.110.10">
    <property type="entry name" value="Electron Transport, Fmn-binding Protein, Chain A"/>
    <property type="match status" value="1"/>
</dbReference>
<dbReference type="SUPFAM" id="SSF50475">
    <property type="entry name" value="FMN-binding split barrel"/>
    <property type="match status" value="1"/>
</dbReference>
<proteinExistence type="predicted"/>
<dbReference type="PANTHER" id="PTHR13343:SF17">
    <property type="entry name" value="CELLULAR REPRESSOR OF E1A-STIMULATED GENES, ISOFORM A"/>
    <property type="match status" value="1"/>
</dbReference>
<gene>
    <name evidence="3" type="ORF">NSCI0253_LOCUS28934</name>
</gene>
<dbReference type="GO" id="GO:0005737">
    <property type="term" value="C:cytoplasm"/>
    <property type="evidence" value="ECO:0007669"/>
    <property type="project" value="UniProtKB-ARBA"/>
</dbReference>
<dbReference type="InterPro" id="IPR055343">
    <property type="entry name" value="CREG_beta-barrel"/>
</dbReference>
<dbReference type="Pfam" id="PF13883">
    <property type="entry name" value="CREG_beta-barrel"/>
    <property type="match status" value="1"/>
</dbReference>
<evidence type="ECO:0000313" key="3">
    <source>
        <dbReference type="EMBL" id="CAD8854582.1"/>
    </source>
</evidence>